<sequence>MSRAAVSSPMQSPMVEHSARTIESGADPSHATGQLASPPSNLSVASSAVALIEWWVTGFWAEENRRRSRSCGRCLAPVVDLQIEWWREHDIDAIALRVVKSHGPPNSPRPWVATAVGGVGEGEGFP</sequence>
<feature type="region of interest" description="Disordered" evidence="1">
    <location>
        <begin position="1"/>
        <end position="41"/>
    </location>
</feature>
<protein>
    <submittedName>
        <fullName evidence="4">Uncharacterized protein</fullName>
    </submittedName>
</protein>
<gene>
    <name evidence="2" type="ORF">TIFTF001_048926</name>
    <name evidence="3" type="ORF">TIFTF001_048927</name>
    <name evidence="4" type="ORF">TIFTF001_048928</name>
    <name evidence="5" type="ORF">TIFTF001_048929</name>
</gene>
<name>A0AA87Z9E5_FICCA</name>
<dbReference type="AlphaFoldDB" id="A0AA87Z9E5"/>
<dbReference type="EMBL" id="BTGU01006622">
    <property type="protein sequence ID" value="GMN21756.1"/>
    <property type="molecule type" value="Genomic_DNA"/>
</dbReference>
<keyword evidence="6" id="KW-1185">Reference proteome</keyword>
<accession>A0AA87Z9E5</accession>
<evidence type="ECO:0000313" key="2">
    <source>
        <dbReference type="EMBL" id="GMN21756.1"/>
    </source>
</evidence>
<reference evidence="4" key="1">
    <citation type="submission" date="2023-07" db="EMBL/GenBank/DDBJ databases">
        <title>draft genome sequence of fig (Ficus carica).</title>
        <authorList>
            <person name="Takahashi T."/>
            <person name="Nishimura K."/>
        </authorList>
    </citation>
    <scope>NUCLEOTIDE SEQUENCE</scope>
</reference>
<evidence type="ECO:0000256" key="1">
    <source>
        <dbReference type="SAM" id="MobiDB-lite"/>
    </source>
</evidence>
<evidence type="ECO:0000313" key="3">
    <source>
        <dbReference type="EMBL" id="GMN21766.1"/>
    </source>
</evidence>
<evidence type="ECO:0000313" key="6">
    <source>
        <dbReference type="Proteomes" id="UP001187192"/>
    </source>
</evidence>
<comment type="caution">
    <text evidence="4">The sequence shown here is derived from an EMBL/GenBank/DDBJ whole genome shotgun (WGS) entry which is preliminary data.</text>
</comment>
<proteinExistence type="predicted"/>
<organism evidence="4 6">
    <name type="scientific">Ficus carica</name>
    <name type="common">Common fig</name>
    <dbReference type="NCBI Taxonomy" id="3494"/>
    <lineage>
        <taxon>Eukaryota</taxon>
        <taxon>Viridiplantae</taxon>
        <taxon>Streptophyta</taxon>
        <taxon>Embryophyta</taxon>
        <taxon>Tracheophyta</taxon>
        <taxon>Spermatophyta</taxon>
        <taxon>Magnoliopsida</taxon>
        <taxon>eudicotyledons</taxon>
        <taxon>Gunneridae</taxon>
        <taxon>Pentapetalae</taxon>
        <taxon>rosids</taxon>
        <taxon>fabids</taxon>
        <taxon>Rosales</taxon>
        <taxon>Moraceae</taxon>
        <taxon>Ficeae</taxon>
        <taxon>Ficus</taxon>
    </lineage>
</organism>
<dbReference type="EMBL" id="BTGU01006623">
    <property type="protein sequence ID" value="GMN21766.1"/>
    <property type="molecule type" value="Genomic_DNA"/>
</dbReference>
<dbReference type="EMBL" id="BTGU01006625">
    <property type="protein sequence ID" value="GMN21790.1"/>
    <property type="molecule type" value="Genomic_DNA"/>
</dbReference>
<dbReference type="Proteomes" id="UP001187192">
    <property type="component" value="Unassembled WGS sequence"/>
</dbReference>
<evidence type="ECO:0000313" key="5">
    <source>
        <dbReference type="EMBL" id="GMN21790.1"/>
    </source>
</evidence>
<evidence type="ECO:0000313" key="4">
    <source>
        <dbReference type="EMBL" id="GMN21778.1"/>
    </source>
</evidence>
<dbReference type="EMBL" id="BTGU01006624">
    <property type="protein sequence ID" value="GMN21778.1"/>
    <property type="molecule type" value="Genomic_DNA"/>
</dbReference>